<keyword evidence="4 5" id="KW-0472">Membrane</keyword>
<dbReference type="KEGG" id="ehx:EMIHUDRAFT_455309"/>
<dbReference type="PaxDb" id="2903-EOD35641"/>
<dbReference type="InterPro" id="IPR050382">
    <property type="entry name" value="MFS_Na/Anion_cotransporter"/>
</dbReference>
<dbReference type="EnsemblProtists" id="EOD35641">
    <property type="protein sequence ID" value="EOD35641"/>
    <property type="gene ID" value="EMIHUDRAFT_455309"/>
</dbReference>
<dbReference type="InterPro" id="IPR020846">
    <property type="entry name" value="MFS_dom"/>
</dbReference>
<dbReference type="OMA" id="TSVQPWN"/>
<feature type="transmembrane region" description="Helical" evidence="5">
    <location>
        <begin position="118"/>
        <end position="140"/>
    </location>
</feature>
<dbReference type="STRING" id="2903.R1FJA8"/>
<sequence>MLGYADRTNLSVAVIAMSRELGWGEASTGTLLASFFCGYVLTQIPAGLAAARFGAKGVLLIGTVVWSAATVLTPWAARQSIDAALAARVVVGLAEGVQIPCCNALLAAWVPPQGRARALSFIFSGQFVGTICALSCSPLAEWWWPSIFLLWGWLGFVWCLVFAALAPASSPGASAGKGAAGEELGLISAVDGSGSPRCSASAPRCARPSFLAHPAFLAVCAAHFANNWGAYLLLSWLPKYLTSLGAAATASQAAPLPPPAAGSPRLNPAGATLADGSTLFSTPYAVAIVADNVGGWVADEVLLSRCRLKLLHARKCMQAVAMLMWGVVNTIGTVPGIAANVVTGRGF</sequence>
<dbReference type="PANTHER" id="PTHR11662:SF399">
    <property type="entry name" value="FI19708P1-RELATED"/>
    <property type="match status" value="1"/>
</dbReference>
<proteinExistence type="predicted"/>
<dbReference type="Proteomes" id="UP000013827">
    <property type="component" value="Unassembled WGS sequence"/>
</dbReference>
<dbReference type="InterPro" id="IPR036259">
    <property type="entry name" value="MFS_trans_sf"/>
</dbReference>
<feature type="transmembrane region" description="Helical" evidence="5">
    <location>
        <begin position="83"/>
        <end position="106"/>
    </location>
</feature>
<dbReference type="eggNOG" id="KOG2532">
    <property type="taxonomic scope" value="Eukaryota"/>
</dbReference>
<protein>
    <recommendedName>
        <fullName evidence="6">Major facilitator superfamily (MFS) profile domain-containing protein</fullName>
    </recommendedName>
</protein>
<dbReference type="SUPFAM" id="SSF103473">
    <property type="entry name" value="MFS general substrate transporter"/>
    <property type="match status" value="1"/>
</dbReference>
<dbReference type="Pfam" id="PF07690">
    <property type="entry name" value="MFS_1"/>
    <property type="match status" value="1"/>
</dbReference>
<comment type="subcellular location">
    <subcellularLocation>
        <location evidence="1">Membrane</location>
        <topology evidence="1">Multi-pass membrane protein</topology>
    </subcellularLocation>
</comment>
<evidence type="ECO:0000313" key="7">
    <source>
        <dbReference type="EnsemblProtists" id="EOD35641"/>
    </source>
</evidence>
<dbReference type="GO" id="GO:0022857">
    <property type="term" value="F:transmembrane transporter activity"/>
    <property type="evidence" value="ECO:0007669"/>
    <property type="project" value="InterPro"/>
</dbReference>
<dbReference type="RefSeq" id="XP_005788070.1">
    <property type="nucleotide sequence ID" value="XM_005788013.1"/>
</dbReference>
<dbReference type="GO" id="GO:0016020">
    <property type="term" value="C:membrane"/>
    <property type="evidence" value="ECO:0007669"/>
    <property type="project" value="UniProtKB-SubCell"/>
</dbReference>
<evidence type="ECO:0000313" key="8">
    <source>
        <dbReference type="Proteomes" id="UP000013827"/>
    </source>
</evidence>
<evidence type="ECO:0000256" key="3">
    <source>
        <dbReference type="ARBA" id="ARBA00022989"/>
    </source>
</evidence>
<dbReference type="GeneID" id="17280912"/>
<keyword evidence="3 5" id="KW-1133">Transmembrane helix</keyword>
<reference evidence="8" key="1">
    <citation type="journal article" date="2013" name="Nature">
        <title>Pan genome of the phytoplankton Emiliania underpins its global distribution.</title>
        <authorList>
            <person name="Read B.A."/>
            <person name="Kegel J."/>
            <person name="Klute M.J."/>
            <person name="Kuo A."/>
            <person name="Lefebvre S.C."/>
            <person name="Maumus F."/>
            <person name="Mayer C."/>
            <person name="Miller J."/>
            <person name="Monier A."/>
            <person name="Salamov A."/>
            <person name="Young J."/>
            <person name="Aguilar M."/>
            <person name="Claverie J.M."/>
            <person name="Frickenhaus S."/>
            <person name="Gonzalez K."/>
            <person name="Herman E.K."/>
            <person name="Lin Y.C."/>
            <person name="Napier J."/>
            <person name="Ogata H."/>
            <person name="Sarno A.F."/>
            <person name="Shmutz J."/>
            <person name="Schroeder D."/>
            <person name="de Vargas C."/>
            <person name="Verret F."/>
            <person name="von Dassow P."/>
            <person name="Valentin K."/>
            <person name="Van de Peer Y."/>
            <person name="Wheeler G."/>
            <person name="Dacks J.B."/>
            <person name="Delwiche C.F."/>
            <person name="Dyhrman S.T."/>
            <person name="Glockner G."/>
            <person name="John U."/>
            <person name="Richards T."/>
            <person name="Worden A.Z."/>
            <person name="Zhang X."/>
            <person name="Grigoriev I.V."/>
            <person name="Allen A.E."/>
            <person name="Bidle K."/>
            <person name="Borodovsky M."/>
            <person name="Bowler C."/>
            <person name="Brownlee C."/>
            <person name="Cock J.M."/>
            <person name="Elias M."/>
            <person name="Gladyshev V.N."/>
            <person name="Groth M."/>
            <person name="Guda C."/>
            <person name="Hadaegh A."/>
            <person name="Iglesias-Rodriguez M.D."/>
            <person name="Jenkins J."/>
            <person name="Jones B.M."/>
            <person name="Lawson T."/>
            <person name="Leese F."/>
            <person name="Lindquist E."/>
            <person name="Lobanov A."/>
            <person name="Lomsadze A."/>
            <person name="Malik S.B."/>
            <person name="Marsh M.E."/>
            <person name="Mackinder L."/>
            <person name="Mock T."/>
            <person name="Mueller-Roeber B."/>
            <person name="Pagarete A."/>
            <person name="Parker M."/>
            <person name="Probert I."/>
            <person name="Quesneville H."/>
            <person name="Raines C."/>
            <person name="Rensing S.A."/>
            <person name="Riano-Pachon D.M."/>
            <person name="Richier S."/>
            <person name="Rokitta S."/>
            <person name="Shiraiwa Y."/>
            <person name="Soanes D.M."/>
            <person name="van der Giezen M."/>
            <person name="Wahlund T.M."/>
            <person name="Williams B."/>
            <person name="Wilson W."/>
            <person name="Wolfe G."/>
            <person name="Wurch L.L."/>
        </authorList>
    </citation>
    <scope>NUCLEOTIDE SEQUENCE</scope>
</reference>
<keyword evidence="2 5" id="KW-0812">Transmembrane</keyword>
<evidence type="ECO:0000256" key="1">
    <source>
        <dbReference type="ARBA" id="ARBA00004141"/>
    </source>
</evidence>
<evidence type="ECO:0000259" key="6">
    <source>
        <dbReference type="PROSITE" id="PS50850"/>
    </source>
</evidence>
<keyword evidence="8" id="KW-1185">Reference proteome</keyword>
<name>A0A0D3KIQ6_EMIH1</name>
<dbReference type="AlphaFoldDB" id="A0A0D3KIQ6"/>
<organism evidence="7 8">
    <name type="scientific">Emiliania huxleyi (strain CCMP1516)</name>
    <dbReference type="NCBI Taxonomy" id="280463"/>
    <lineage>
        <taxon>Eukaryota</taxon>
        <taxon>Haptista</taxon>
        <taxon>Haptophyta</taxon>
        <taxon>Prymnesiophyceae</taxon>
        <taxon>Isochrysidales</taxon>
        <taxon>Noelaerhabdaceae</taxon>
        <taxon>Emiliania</taxon>
    </lineage>
</organism>
<dbReference type="InterPro" id="IPR011701">
    <property type="entry name" value="MFS"/>
</dbReference>
<evidence type="ECO:0000256" key="5">
    <source>
        <dbReference type="SAM" id="Phobius"/>
    </source>
</evidence>
<evidence type="ECO:0000256" key="2">
    <source>
        <dbReference type="ARBA" id="ARBA00022692"/>
    </source>
</evidence>
<dbReference type="PANTHER" id="PTHR11662">
    <property type="entry name" value="SOLUTE CARRIER FAMILY 17"/>
    <property type="match status" value="1"/>
</dbReference>
<dbReference type="HOGENOM" id="CLU_001265_5_11_1"/>
<accession>A0A0D3KIQ6</accession>
<feature type="domain" description="Major facilitator superfamily (MFS) profile" evidence="6">
    <location>
        <begin position="1"/>
        <end position="347"/>
    </location>
</feature>
<feature type="transmembrane region" description="Helical" evidence="5">
    <location>
        <begin position="146"/>
        <end position="168"/>
    </location>
</feature>
<reference evidence="7" key="2">
    <citation type="submission" date="2024-10" db="UniProtKB">
        <authorList>
            <consortium name="EnsemblProtists"/>
        </authorList>
    </citation>
    <scope>IDENTIFICATION</scope>
</reference>
<dbReference type="Gene3D" id="1.20.1250.20">
    <property type="entry name" value="MFS general substrate transporter like domains"/>
    <property type="match status" value="1"/>
</dbReference>
<feature type="transmembrane region" description="Helical" evidence="5">
    <location>
        <begin position="58"/>
        <end position="77"/>
    </location>
</feature>
<evidence type="ECO:0000256" key="4">
    <source>
        <dbReference type="ARBA" id="ARBA00023136"/>
    </source>
</evidence>
<feature type="transmembrane region" description="Helical" evidence="5">
    <location>
        <begin position="31"/>
        <end position="51"/>
    </location>
</feature>
<dbReference type="PROSITE" id="PS50850">
    <property type="entry name" value="MFS"/>
    <property type="match status" value="1"/>
</dbReference>
<feature type="transmembrane region" description="Helical" evidence="5">
    <location>
        <begin position="319"/>
        <end position="342"/>
    </location>
</feature>